<accession>A0A6I3WC17</accession>
<dbReference type="NCBIfam" id="NF005985">
    <property type="entry name" value="PRK08088.1"/>
    <property type="match status" value="1"/>
</dbReference>
<dbReference type="Gene3D" id="3.40.640.10">
    <property type="entry name" value="Type I PLP-dependent aspartate aminotransferase-like (Major domain)"/>
    <property type="match status" value="1"/>
</dbReference>
<keyword evidence="3 13" id="KW-0032">Aminotransferase</keyword>
<dbReference type="GO" id="GO:0042802">
    <property type="term" value="F:identical protein binding"/>
    <property type="evidence" value="ECO:0007669"/>
    <property type="project" value="TreeGrafter"/>
</dbReference>
<dbReference type="GO" id="GO:0047589">
    <property type="term" value="F:5-aminovalerate transaminase activity"/>
    <property type="evidence" value="ECO:0007669"/>
    <property type="project" value="UniProtKB-EC"/>
</dbReference>
<keyword evidence="4 13" id="KW-0808">Transferase</keyword>
<comment type="function">
    <text evidence="7">Catalyzes the conversion of 5-aminovalerate to 5-oxopentanoate.</text>
</comment>
<dbReference type="PANTHER" id="PTHR11986">
    <property type="entry name" value="AMINOTRANSFERASE CLASS III"/>
    <property type="match status" value="1"/>
</dbReference>
<dbReference type="FunFam" id="3.40.640.10:FF:000013">
    <property type="entry name" value="4-aminobutyrate aminotransferase"/>
    <property type="match status" value="1"/>
</dbReference>
<dbReference type="NCBIfam" id="TIGR00700">
    <property type="entry name" value="GABAtrnsam"/>
    <property type="match status" value="1"/>
</dbReference>
<dbReference type="GO" id="GO:0019477">
    <property type="term" value="P:L-lysine catabolic process"/>
    <property type="evidence" value="ECO:0007669"/>
    <property type="project" value="UniProtKB-ARBA"/>
</dbReference>
<evidence type="ECO:0000256" key="4">
    <source>
        <dbReference type="ARBA" id="ARBA00022679"/>
    </source>
</evidence>
<evidence type="ECO:0000313" key="13">
    <source>
        <dbReference type="EMBL" id="MUF07268.1"/>
    </source>
</evidence>
<evidence type="ECO:0000256" key="3">
    <source>
        <dbReference type="ARBA" id="ARBA00022576"/>
    </source>
</evidence>
<comment type="cofactor">
    <cofactor evidence="1">
        <name>pyridoxal 5'-phosphate</name>
        <dbReference type="ChEBI" id="CHEBI:597326"/>
    </cofactor>
</comment>
<dbReference type="SUPFAM" id="SSF53383">
    <property type="entry name" value="PLP-dependent transferases"/>
    <property type="match status" value="1"/>
</dbReference>
<dbReference type="RefSeq" id="WP_155585419.1">
    <property type="nucleotide sequence ID" value="NZ_JBHSTH010000037.1"/>
</dbReference>
<dbReference type="Pfam" id="PF00202">
    <property type="entry name" value="Aminotran_3"/>
    <property type="match status" value="1"/>
</dbReference>
<evidence type="ECO:0000256" key="6">
    <source>
        <dbReference type="ARBA" id="ARBA00052822"/>
    </source>
</evidence>
<comment type="caution">
    <text evidence="13">The sequence shown here is derived from an EMBL/GenBank/DDBJ whole genome shotgun (WGS) entry which is preliminary data.</text>
</comment>
<evidence type="ECO:0000256" key="2">
    <source>
        <dbReference type="ARBA" id="ARBA00008954"/>
    </source>
</evidence>
<proteinExistence type="inferred from homology"/>
<dbReference type="InterPro" id="IPR015421">
    <property type="entry name" value="PyrdxlP-dep_Trfase_major"/>
</dbReference>
<dbReference type="Proteomes" id="UP000438196">
    <property type="component" value="Unassembled WGS sequence"/>
</dbReference>
<evidence type="ECO:0000256" key="8">
    <source>
        <dbReference type="ARBA" id="ARBA00067022"/>
    </source>
</evidence>
<comment type="similarity">
    <text evidence="2 12">Belongs to the class-III pyridoxal-phosphate-dependent aminotransferase family.</text>
</comment>
<sequence>MSKTNASLMKRREAAVPRGVGQIHPIFAESAKNATVTDVEGREFIDFAGGIAVLNTGHLHPKIIAAVTAQLNKLTHTCFQVLAYEPYVELCEKVNAKVPGDFAKKTLLVTTGSEAVENAVKIARAATGRAGVIAFTGAYHGRTMMTLGLTGKVVPYSAGMGLMPGGIFRALYPNELHGVSVDDSIASIERIFKNDAEPRDIAAIIIEPVQGEGGFYVAPKAFMKRLRELCDKHGILLIADEVQTGAGRTGTFFAMEQMGVAADLTTFAKSIAGGFPLAGVCGKAEYMDAIAPGGLGGTYAGSPIACAAALAVMEVFEEEHLLDRCKAVGEHLVTGLKAIQAKYPVIGDVRALGAMIAVELFEDGDTHKPNAAAVASVVAKARDKGLILLSCGTYGNVLRVLVPLTSPDEQLNKGLAIIEECFSELA</sequence>
<organism evidence="13 14">
    <name type="scientific">Pseudomonas spelaei</name>
    <dbReference type="NCBI Taxonomy" id="1055469"/>
    <lineage>
        <taxon>Bacteria</taxon>
        <taxon>Pseudomonadati</taxon>
        <taxon>Pseudomonadota</taxon>
        <taxon>Gammaproteobacteria</taxon>
        <taxon>Pseudomonadales</taxon>
        <taxon>Pseudomonadaceae</taxon>
        <taxon>Pseudomonas</taxon>
    </lineage>
</organism>
<dbReference type="CDD" id="cd00610">
    <property type="entry name" value="OAT_like"/>
    <property type="match status" value="1"/>
</dbReference>
<dbReference type="FunFam" id="3.90.1150.10:FF:000022">
    <property type="entry name" value="4-aminobutyrate aminotransferase"/>
    <property type="match status" value="1"/>
</dbReference>
<dbReference type="InterPro" id="IPR004632">
    <property type="entry name" value="4NH2But_aminotransferase_bac"/>
</dbReference>
<dbReference type="Gene3D" id="3.90.1150.10">
    <property type="entry name" value="Aspartate Aminotransferase, domain 1"/>
    <property type="match status" value="1"/>
</dbReference>
<name>A0A6I3WC17_9PSED</name>
<dbReference type="PANTHER" id="PTHR11986:SF58">
    <property type="entry name" value="LEUCINE_METHIONINE RACEMASE"/>
    <property type="match status" value="1"/>
</dbReference>
<evidence type="ECO:0000256" key="11">
    <source>
        <dbReference type="ARBA" id="ARBA00080424"/>
    </source>
</evidence>
<dbReference type="OrthoDB" id="9801052at2"/>
<reference evidence="13 14" key="1">
    <citation type="submission" date="2019-11" db="EMBL/GenBank/DDBJ databases">
        <title>Pseudomonas karstica sp. nov. and Pseudomonas spelaei sp. nov. from karst caves.</title>
        <authorList>
            <person name="Zeman M."/>
        </authorList>
    </citation>
    <scope>NUCLEOTIDE SEQUENCE [LARGE SCALE GENOMIC DNA]</scope>
    <source>
        <strain evidence="13 14">CCM 7893</strain>
    </source>
</reference>
<evidence type="ECO:0000256" key="10">
    <source>
        <dbReference type="ARBA" id="ARBA00076874"/>
    </source>
</evidence>
<dbReference type="PROSITE" id="PS00600">
    <property type="entry name" value="AA_TRANSFER_CLASS_3"/>
    <property type="match status" value="1"/>
</dbReference>
<gene>
    <name evidence="13" type="primary">gabT</name>
    <name evidence="13" type="ORF">GNF76_23225</name>
</gene>
<keyword evidence="5 12" id="KW-0663">Pyridoxal phosphate</keyword>
<dbReference type="InterPro" id="IPR049704">
    <property type="entry name" value="Aminotrans_3_PPA_site"/>
</dbReference>
<comment type="catalytic activity">
    <reaction evidence="6">
        <text>5-aminopentanoate + 2-oxoglutarate = 5-oxopentanoate + L-glutamate</text>
        <dbReference type="Rhea" id="RHEA:10212"/>
        <dbReference type="ChEBI" id="CHEBI:16120"/>
        <dbReference type="ChEBI" id="CHEBI:16810"/>
        <dbReference type="ChEBI" id="CHEBI:29985"/>
        <dbReference type="ChEBI" id="CHEBI:356010"/>
        <dbReference type="EC" id="2.6.1.48"/>
    </reaction>
</comment>
<evidence type="ECO:0000313" key="14">
    <source>
        <dbReference type="Proteomes" id="UP000438196"/>
    </source>
</evidence>
<evidence type="ECO:0000256" key="7">
    <source>
        <dbReference type="ARBA" id="ARBA00056590"/>
    </source>
</evidence>
<dbReference type="AlphaFoldDB" id="A0A6I3WC17"/>
<dbReference type="PIRSF" id="PIRSF000521">
    <property type="entry name" value="Transaminase_4ab_Lys_Orn"/>
    <property type="match status" value="1"/>
</dbReference>
<dbReference type="GO" id="GO:0009448">
    <property type="term" value="P:gamma-aminobutyric acid metabolic process"/>
    <property type="evidence" value="ECO:0007669"/>
    <property type="project" value="InterPro"/>
</dbReference>
<dbReference type="EMBL" id="WNNK01000023">
    <property type="protein sequence ID" value="MUF07268.1"/>
    <property type="molecule type" value="Genomic_DNA"/>
</dbReference>
<evidence type="ECO:0000256" key="5">
    <source>
        <dbReference type="ARBA" id="ARBA00022898"/>
    </source>
</evidence>
<evidence type="ECO:0000256" key="12">
    <source>
        <dbReference type="RuleBase" id="RU003560"/>
    </source>
</evidence>
<dbReference type="EC" id="2.6.1.48" evidence="8"/>
<dbReference type="InterPro" id="IPR005814">
    <property type="entry name" value="Aminotrans_3"/>
</dbReference>
<evidence type="ECO:0000256" key="1">
    <source>
        <dbReference type="ARBA" id="ARBA00001933"/>
    </source>
</evidence>
<dbReference type="InterPro" id="IPR015424">
    <property type="entry name" value="PyrdxlP-dep_Trfase"/>
</dbReference>
<dbReference type="GO" id="GO:0034386">
    <property type="term" value="F:4-aminobutyrate:2-oxoglutarate transaminase activity"/>
    <property type="evidence" value="ECO:0007669"/>
    <property type="project" value="InterPro"/>
</dbReference>
<protein>
    <recommendedName>
        <fullName evidence="9">5-aminovalerate aminotransferase DavT</fullName>
        <ecNumber evidence="8">2.6.1.48</ecNumber>
    </recommendedName>
    <alternativeName>
        <fullName evidence="10">5-aminovalerate transaminase</fullName>
    </alternativeName>
    <alternativeName>
        <fullName evidence="11">Delta-aminovalerate aminotransferase</fullName>
    </alternativeName>
</protein>
<dbReference type="InterPro" id="IPR050103">
    <property type="entry name" value="Class-III_PLP-dep_AT"/>
</dbReference>
<evidence type="ECO:0000256" key="9">
    <source>
        <dbReference type="ARBA" id="ARBA00071055"/>
    </source>
</evidence>
<dbReference type="InterPro" id="IPR015422">
    <property type="entry name" value="PyrdxlP-dep_Trfase_small"/>
</dbReference>
<keyword evidence="14" id="KW-1185">Reference proteome</keyword>
<dbReference type="GO" id="GO:0030170">
    <property type="term" value="F:pyridoxal phosphate binding"/>
    <property type="evidence" value="ECO:0007669"/>
    <property type="project" value="InterPro"/>
</dbReference>